<feature type="region of interest" description="Disordered" evidence="1">
    <location>
        <begin position="1"/>
        <end position="81"/>
    </location>
</feature>
<gene>
    <name evidence="2" type="ORF">CP967_20945</name>
</gene>
<name>A0A5J6FDI0_9ACTN</name>
<dbReference type="OrthoDB" id="2079357at2"/>
<dbReference type="AlphaFoldDB" id="A0A5J6FDI0"/>
<dbReference type="Proteomes" id="UP000326178">
    <property type="component" value="Chromosome"/>
</dbReference>
<dbReference type="EMBL" id="CP023702">
    <property type="protein sequence ID" value="QEU74133.1"/>
    <property type="molecule type" value="Genomic_DNA"/>
</dbReference>
<evidence type="ECO:0000256" key="1">
    <source>
        <dbReference type="SAM" id="MobiDB-lite"/>
    </source>
</evidence>
<organism evidence="2 3">
    <name type="scientific">Streptomyces nitrosporeus</name>
    <dbReference type="NCBI Taxonomy" id="28894"/>
    <lineage>
        <taxon>Bacteria</taxon>
        <taxon>Bacillati</taxon>
        <taxon>Actinomycetota</taxon>
        <taxon>Actinomycetes</taxon>
        <taxon>Kitasatosporales</taxon>
        <taxon>Streptomycetaceae</taxon>
        <taxon>Streptomyces</taxon>
    </lineage>
</organism>
<dbReference type="CDD" id="cd06974">
    <property type="entry name" value="TerD_like"/>
    <property type="match status" value="1"/>
</dbReference>
<dbReference type="InterPro" id="IPR003325">
    <property type="entry name" value="TerD"/>
</dbReference>
<accession>A0A5J6FDI0</accession>
<evidence type="ECO:0000313" key="2">
    <source>
        <dbReference type="EMBL" id="QEU74133.1"/>
    </source>
</evidence>
<keyword evidence="3" id="KW-1185">Reference proteome</keyword>
<protein>
    <submittedName>
        <fullName evidence="2">Tellurium resistance protein TerA</fullName>
    </submittedName>
</protein>
<dbReference type="KEGG" id="snk:CP967_20945"/>
<evidence type="ECO:0000313" key="3">
    <source>
        <dbReference type="Proteomes" id="UP000326178"/>
    </source>
</evidence>
<feature type="compositionally biased region" description="Pro residues" evidence="1">
    <location>
        <begin position="30"/>
        <end position="53"/>
    </location>
</feature>
<sequence length="272" mass="29582">MSTDDRKRGVIRLRGPRPPAGTEPRDPARAEPPPPPARTEPPPPPARTGPPRLPATVRTPVPGGAEPSPQHPPLLTGRAPRARFGGRGTLQANLNWLPDAGADLNLCCLVAFRDGTARVVQALADDYGSLTEWPYISLDHDDRTGDSSDGETLRVDLARGALFERLLFFVYIYEGAADFRRLGASVTVTAPGDPGCRILLDDSPQSAVACAIALVTPDTEGVTVCREVRWFTGRPDVIIHEQVDRAYGFGMDWFPASKPPLPPRDARRRRHP</sequence>
<reference evidence="2 3" key="1">
    <citation type="submission" date="2017-09" db="EMBL/GenBank/DDBJ databases">
        <authorList>
            <person name="Lee N."/>
            <person name="Cho B.-K."/>
        </authorList>
    </citation>
    <scope>NUCLEOTIDE SEQUENCE [LARGE SCALE GENOMIC DNA]</scope>
    <source>
        <strain evidence="2 3">ATCC 12769</strain>
    </source>
</reference>
<dbReference type="Gene3D" id="2.60.60.30">
    <property type="entry name" value="sav2460 like domains"/>
    <property type="match status" value="1"/>
</dbReference>
<proteinExistence type="predicted"/>